<accession>A0A212KHG7</accession>
<evidence type="ECO:0000259" key="11">
    <source>
        <dbReference type="Pfam" id="PF23914"/>
    </source>
</evidence>
<keyword evidence="7" id="KW-0802">TPR repeat</keyword>
<dbReference type="InterPro" id="IPR056413">
    <property type="entry name" value="TPR_CcmH_CycH"/>
</dbReference>
<evidence type="ECO:0000256" key="3">
    <source>
        <dbReference type="ARBA" id="ARBA00022723"/>
    </source>
</evidence>
<dbReference type="GO" id="GO:0017004">
    <property type="term" value="P:cytochrome complex assembly"/>
    <property type="evidence" value="ECO:0007669"/>
    <property type="project" value="UniProtKB-KW"/>
</dbReference>
<keyword evidence="3 9" id="KW-0479">Metal-binding</keyword>
<gene>
    <name evidence="12" type="ORF">KL86APRO_20068</name>
</gene>
<dbReference type="Pfam" id="PF03918">
    <property type="entry name" value="CcmH"/>
    <property type="match status" value="1"/>
</dbReference>
<dbReference type="InterPro" id="IPR011990">
    <property type="entry name" value="TPR-like_helical_dom_sf"/>
</dbReference>
<comment type="function">
    <text evidence="9">Possible subunit of a heme lyase.</text>
</comment>
<keyword evidence="2 9" id="KW-0349">Heme</keyword>
<evidence type="ECO:0000256" key="2">
    <source>
        <dbReference type="ARBA" id="ARBA00022617"/>
    </source>
</evidence>
<dbReference type="CDD" id="cd16378">
    <property type="entry name" value="CcmH_N"/>
    <property type="match status" value="1"/>
</dbReference>
<keyword evidence="4 9" id="KW-0732">Signal</keyword>
<dbReference type="InterPro" id="IPR038297">
    <property type="entry name" value="CcmH/CycL/NrfF/Ccl2_sf"/>
</dbReference>
<dbReference type="PANTHER" id="PTHR47870">
    <property type="entry name" value="CYTOCHROME C-TYPE BIOGENESIS PROTEIN CCMH"/>
    <property type="match status" value="1"/>
</dbReference>
<dbReference type="AlphaFoldDB" id="A0A212KHG7"/>
<evidence type="ECO:0000256" key="6">
    <source>
        <dbReference type="ARBA" id="ARBA00022748"/>
    </source>
</evidence>
<evidence type="ECO:0000259" key="10">
    <source>
        <dbReference type="Pfam" id="PF03918"/>
    </source>
</evidence>
<keyword evidence="5" id="KW-0677">Repeat</keyword>
<dbReference type="Pfam" id="PF23914">
    <property type="entry name" value="TPR_CcmH_CycH"/>
    <property type="match status" value="1"/>
</dbReference>
<feature type="transmembrane region" description="Helical" evidence="9">
    <location>
        <begin position="149"/>
        <end position="170"/>
    </location>
</feature>
<comment type="similarity">
    <text evidence="1 9">Belongs to the CcmH/CycL/Ccl2/NrfF family.</text>
</comment>
<name>A0A212KHG7_9PROT</name>
<feature type="domain" description="CcmH/CycL/Ccl2/NrfF N-terminal" evidence="10">
    <location>
        <begin position="9"/>
        <end position="136"/>
    </location>
</feature>
<dbReference type="Gene3D" id="1.10.8.640">
    <property type="entry name" value="Cytochrome C biogenesis protein"/>
    <property type="match status" value="1"/>
</dbReference>
<organism evidence="12">
    <name type="scientific">uncultured Alphaproteobacteria bacterium</name>
    <dbReference type="NCBI Taxonomy" id="91750"/>
    <lineage>
        <taxon>Bacteria</taxon>
        <taxon>Pseudomonadati</taxon>
        <taxon>Pseudomonadota</taxon>
        <taxon>Alphaproteobacteria</taxon>
        <taxon>environmental samples</taxon>
    </lineage>
</organism>
<proteinExistence type="inferred from homology"/>
<sequence>MIRAAFLALALALAAGPAHAFDPAETLADPVLETRARAIGEELRCVVCQNQSIEESNADLARAMRTLVRERLAAGDSDTEVISALEARYGDFIRLMPPLKATTALLWAAPLLLLGAGVLAWRRAFRDRAAGAAEAAPTPVEIQEPRPGLAVLAGGGAAALALAALVYAGLGHPGVADQPIRPRLAERLGVSEAAIDEMQAMTAEIEARLQTHPDDARGWLMLGRADRYLGRHAEAAAALRRAAALGEADAETLADLGESLAIRDRRVGDEAAAALRRARELDPAQPRAIFYLGVARAEAGDLAAAAKLWREGAALQPAESPWRRRLLAQAERAEAAHAEP</sequence>
<dbReference type="GO" id="GO:0005886">
    <property type="term" value="C:plasma membrane"/>
    <property type="evidence" value="ECO:0007669"/>
    <property type="project" value="TreeGrafter"/>
</dbReference>
<keyword evidence="9" id="KW-0812">Transmembrane</keyword>
<feature type="transmembrane region" description="Helical" evidence="9">
    <location>
        <begin position="104"/>
        <end position="121"/>
    </location>
</feature>
<keyword evidence="9" id="KW-0472">Membrane</keyword>
<feature type="domain" description="Cytochrome c-type biogenesis protein H TPR" evidence="11">
    <location>
        <begin position="193"/>
        <end position="321"/>
    </location>
</feature>
<keyword evidence="6" id="KW-0201">Cytochrome c-type biogenesis</keyword>
<protein>
    <recommendedName>
        <fullName evidence="9">Cytochrome c-type biogenesis protein</fullName>
    </recommendedName>
</protein>
<evidence type="ECO:0000256" key="5">
    <source>
        <dbReference type="ARBA" id="ARBA00022737"/>
    </source>
</evidence>
<evidence type="ECO:0000256" key="7">
    <source>
        <dbReference type="ARBA" id="ARBA00022803"/>
    </source>
</evidence>
<keyword evidence="9" id="KW-1133">Transmembrane helix</keyword>
<dbReference type="InterPro" id="IPR051263">
    <property type="entry name" value="C-type_cytochrome_biogenesis"/>
</dbReference>
<feature type="signal peptide" evidence="9">
    <location>
        <begin position="1"/>
        <end position="20"/>
    </location>
</feature>
<evidence type="ECO:0000313" key="12">
    <source>
        <dbReference type="EMBL" id="SBW11081.1"/>
    </source>
</evidence>
<evidence type="ECO:0000256" key="8">
    <source>
        <dbReference type="ARBA" id="ARBA00023004"/>
    </source>
</evidence>
<dbReference type="InterPro" id="IPR005616">
    <property type="entry name" value="CcmH/CycL/Ccl2/NrfF_N"/>
</dbReference>
<evidence type="ECO:0000256" key="4">
    <source>
        <dbReference type="ARBA" id="ARBA00022729"/>
    </source>
</evidence>
<keyword evidence="8 9" id="KW-0408">Iron</keyword>
<dbReference type="SUPFAM" id="SSF48452">
    <property type="entry name" value="TPR-like"/>
    <property type="match status" value="1"/>
</dbReference>
<dbReference type="GO" id="GO:0046872">
    <property type="term" value="F:metal ion binding"/>
    <property type="evidence" value="ECO:0007669"/>
    <property type="project" value="UniProtKB-KW"/>
</dbReference>
<evidence type="ECO:0000256" key="9">
    <source>
        <dbReference type="RuleBase" id="RU364112"/>
    </source>
</evidence>
<dbReference type="PANTHER" id="PTHR47870:SF1">
    <property type="entry name" value="CYTOCHROME C-TYPE BIOGENESIS PROTEIN CCMH"/>
    <property type="match status" value="1"/>
</dbReference>
<reference evidence="12" key="1">
    <citation type="submission" date="2016-04" db="EMBL/GenBank/DDBJ databases">
        <authorList>
            <person name="Evans L.H."/>
            <person name="Alamgir A."/>
            <person name="Owens N."/>
            <person name="Weber N.D."/>
            <person name="Virtaneva K."/>
            <person name="Barbian K."/>
            <person name="Babar A."/>
            <person name="Rosenke K."/>
        </authorList>
    </citation>
    <scope>NUCLEOTIDE SEQUENCE</scope>
    <source>
        <strain evidence="12">86</strain>
    </source>
</reference>
<feature type="chain" id="PRO_5011832922" description="Cytochrome c-type biogenesis protein" evidence="9">
    <location>
        <begin position="21"/>
        <end position="340"/>
    </location>
</feature>
<evidence type="ECO:0000256" key="1">
    <source>
        <dbReference type="ARBA" id="ARBA00010342"/>
    </source>
</evidence>
<dbReference type="Gene3D" id="1.25.40.10">
    <property type="entry name" value="Tetratricopeptide repeat domain"/>
    <property type="match status" value="1"/>
</dbReference>
<dbReference type="EMBL" id="FLUO01000002">
    <property type="protein sequence ID" value="SBW11081.1"/>
    <property type="molecule type" value="Genomic_DNA"/>
</dbReference>